<evidence type="ECO:0000313" key="17">
    <source>
        <dbReference type="EMBL" id="ENN95867.1"/>
    </source>
</evidence>
<evidence type="ECO:0000313" key="18">
    <source>
        <dbReference type="Proteomes" id="UP000053695"/>
    </source>
</evidence>
<comment type="subcellular location">
    <subcellularLocation>
        <location evidence="2">Endomembrane system</location>
        <topology evidence="2">Multi-pass membrane protein</topology>
    </subcellularLocation>
</comment>
<dbReference type="PATRIC" id="fig|1069083.5.peg.1065"/>
<evidence type="ECO:0000256" key="1">
    <source>
        <dbReference type="ARBA" id="ARBA00000287"/>
    </source>
</evidence>
<organism evidence="17 18">
    <name type="scientific">Methanocaldococcus villosus KIN24-T80</name>
    <dbReference type="NCBI Taxonomy" id="1069083"/>
    <lineage>
        <taxon>Archaea</taxon>
        <taxon>Methanobacteriati</taxon>
        <taxon>Methanobacteriota</taxon>
        <taxon>Methanomada group</taxon>
        <taxon>Methanococci</taxon>
        <taxon>Methanococcales</taxon>
        <taxon>Methanocaldococcaceae</taxon>
        <taxon>Methanocaldococcus</taxon>
    </lineage>
</organism>
<dbReference type="GO" id="GO:0012505">
    <property type="term" value="C:endomembrane system"/>
    <property type="evidence" value="ECO:0007669"/>
    <property type="project" value="UniProtKB-SubCell"/>
</dbReference>
<proteinExistence type="inferred from homology"/>
<dbReference type="RefSeq" id="WP_004592535.1">
    <property type="nucleotide sequence ID" value="NZ_APMM01000041.1"/>
</dbReference>
<keyword evidence="7 15" id="KW-0808">Transferase</keyword>
<evidence type="ECO:0000256" key="6">
    <source>
        <dbReference type="ARBA" id="ARBA00022516"/>
    </source>
</evidence>
<dbReference type="PANTHER" id="PTHR14269:SF61">
    <property type="entry name" value="CDP-DIACYLGLYCEROL--SERINE O-PHOSPHATIDYLTRANSFERASE"/>
    <property type="match status" value="1"/>
</dbReference>
<keyword evidence="12" id="KW-0594">Phospholipid biosynthesis</keyword>
<evidence type="ECO:0000256" key="12">
    <source>
        <dbReference type="ARBA" id="ARBA00023209"/>
    </source>
</evidence>
<comment type="caution">
    <text evidence="17">The sequence shown here is derived from an EMBL/GenBank/DDBJ whole genome shotgun (WGS) entry which is preliminary data.</text>
</comment>
<sequence length="194" mass="22037">MRIFKLITVSDYVTILNAVSGILAILLNNYHFIYLAVIFDALDGYVARKTQTVSEFGKELDSLADVISFSIAPAYFFYLKHGLILLPIIYSICGMLRLARFNIIKTNNFIGLPIPAAALCMITLISISDYTVLNSLFLLLVSFLMISDFEYKKYFKNEIIILILISLILAIMNFPYLLMILLIIYIISPIIELL</sequence>
<evidence type="ECO:0000256" key="7">
    <source>
        <dbReference type="ARBA" id="ARBA00022679"/>
    </source>
</evidence>
<dbReference type="InterPro" id="IPR004533">
    <property type="entry name" value="CDP-diaglyc--ser_O-PTrfase"/>
</dbReference>
<feature type="transmembrane region" description="Helical" evidence="16">
    <location>
        <begin position="108"/>
        <end position="125"/>
    </location>
</feature>
<evidence type="ECO:0000256" key="3">
    <source>
        <dbReference type="ARBA" id="ARBA00010441"/>
    </source>
</evidence>
<dbReference type="EMBL" id="APMM01000041">
    <property type="protein sequence ID" value="ENN95867.1"/>
    <property type="molecule type" value="Genomic_DNA"/>
</dbReference>
<dbReference type="OrthoDB" id="221913at2157"/>
<feature type="transmembrane region" description="Helical" evidence="16">
    <location>
        <begin position="12"/>
        <end position="39"/>
    </location>
</feature>
<keyword evidence="9 16" id="KW-1133">Transmembrane helix</keyword>
<dbReference type="PROSITE" id="PS00379">
    <property type="entry name" value="CDP_ALCOHOL_P_TRANSF"/>
    <property type="match status" value="1"/>
</dbReference>
<dbReference type="GO" id="GO:0016020">
    <property type="term" value="C:membrane"/>
    <property type="evidence" value="ECO:0007669"/>
    <property type="project" value="InterPro"/>
</dbReference>
<keyword evidence="8 16" id="KW-0812">Transmembrane</keyword>
<evidence type="ECO:0000256" key="4">
    <source>
        <dbReference type="ARBA" id="ARBA00013174"/>
    </source>
</evidence>
<dbReference type="STRING" id="1069083.GCA_000371805_01400"/>
<feature type="transmembrane region" description="Helical" evidence="16">
    <location>
        <begin position="131"/>
        <end position="147"/>
    </location>
</feature>
<evidence type="ECO:0000256" key="15">
    <source>
        <dbReference type="RuleBase" id="RU003750"/>
    </source>
</evidence>
<evidence type="ECO:0000256" key="14">
    <source>
        <dbReference type="ARBA" id="ARBA00032361"/>
    </source>
</evidence>
<keyword evidence="6" id="KW-0444">Lipid biosynthesis</keyword>
<evidence type="ECO:0000256" key="16">
    <source>
        <dbReference type="SAM" id="Phobius"/>
    </source>
</evidence>
<protein>
    <recommendedName>
        <fullName evidence="5">CDP-diacylglycerol--serine O-phosphatidyltransferase</fullName>
        <ecNumber evidence="4">2.7.8.8</ecNumber>
    </recommendedName>
    <alternativeName>
        <fullName evidence="14">Phosphatidylserine synthase</fullName>
    </alternativeName>
</protein>
<dbReference type="PANTHER" id="PTHR14269">
    <property type="entry name" value="CDP-DIACYLGLYCEROL--GLYCEROL-3-PHOSPHATE 3-PHOSPHATIDYLTRANSFERASE-RELATED"/>
    <property type="match status" value="1"/>
</dbReference>
<dbReference type="Pfam" id="PF01066">
    <property type="entry name" value="CDP-OH_P_transf"/>
    <property type="match status" value="1"/>
</dbReference>
<dbReference type="InterPro" id="IPR000462">
    <property type="entry name" value="CDP-OH_P_trans"/>
</dbReference>
<dbReference type="NCBIfam" id="TIGR00473">
    <property type="entry name" value="pssA"/>
    <property type="match status" value="1"/>
</dbReference>
<keyword evidence="10" id="KW-0443">Lipid metabolism</keyword>
<keyword evidence="11 16" id="KW-0472">Membrane</keyword>
<dbReference type="InterPro" id="IPR048254">
    <property type="entry name" value="CDP_ALCOHOL_P_TRANSF_CS"/>
</dbReference>
<reference evidence="17 18" key="1">
    <citation type="journal article" date="2013" name="Genome Announc.">
        <title>Draft Genome Sequence of a Highly Flagellated, Fast-Swimming Archaeon, Methanocaldococcus villosus Strain KIN24-T80 (DSM 22612).</title>
        <authorList>
            <person name="Thennarasu S."/>
            <person name="Polireddy D."/>
            <person name="Antony A."/>
            <person name="Yada M.R."/>
            <person name="Algarawi S."/>
            <person name="Sivakumar N."/>
        </authorList>
    </citation>
    <scope>NUCLEOTIDE SEQUENCE [LARGE SCALE GENOMIC DNA]</scope>
    <source>
        <strain evidence="17 18">KIN24-T80</strain>
    </source>
</reference>
<feature type="transmembrane region" description="Helical" evidence="16">
    <location>
        <begin position="159"/>
        <end position="187"/>
    </location>
</feature>
<evidence type="ECO:0000256" key="2">
    <source>
        <dbReference type="ARBA" id="ARBA00004127"/>
    </source>
</evidence>
<dbReference type="EC" id="2.7.8.8" evidence="4"/>
<evidence type="ECO:0000256" key="11">
    <source>
        <dbReference type="ARBA" id="ARBA00023136"/>
    </source>
</evidence>
<dbReference type="Gene3D" id="1.20.120.1760">
    <property type="match status" value="1"/>
</dbReference>
<feature type="transmembrane region" description="Helical" evidence="16">
    <location>
        <begin position="75"/>
        <end position="96"/>
    </location>
</feature>
<dbReference type="GO" id="GO:0003882">
    <property type="term" value="F:CDP-diacylglycerol-serine O-phosphatidyltransferase activity"/>
    <property type="evidence" value="ECO:0007669"/>
    <property type="project" value="UniProtKB-EC"/>
</dbReference>
<name>N6VXK5_9EURY</name>
<evidence type="ECO:0000256" key="10">
    <source>
        <dbReference type="ARBA" id="ARBA00023098"/>
    </source>
</evidence>
<keyword evidence="13" id="KW-1208">Phospholipid metabolism</keyword>
<dbReference type="InterPro" id="IPR043130">
    <property type="entry name" value="CDP-OH_PTrfase_TM_dom"/>
</dbReference>
<dbReference type="InterPro" id="IPR050324">
    <property type="entry name" value="CDP-alcohol_PTase-I"/>
</dbReference>
<accession>N6VXK5</accession>
<evidence type="ECO:0000256" key="5">
    <source>
        <dbReference type="ARBA" id="ARBA00017171"/>
    </source>
</evidence>
<gene>
    <name evidence="17" type="ORF">J422_05454</name>
</gene>
<dbReference type="Proteomes" id="UP000053695">
    <property type="component" value="Unassembled WGS sequence"/>
</dbReference>
<evidence type="ECO:0000256" key="13">
    <source>
        <dbReference type="ARBA" id="ARBA00023264"/>
    </source>
</evidence>
<evidence type="ECO:0000256" key="8">
    <source>
        <dbReference type="ARBA" id="ARBA00022692"/>
    </source>
</evidence>
<comment type="similarity">
    <text evidence="3 15">Belongs to the CDP-alcohol phosphatidyltransferase class-I family.</text>
</comment>
<keyword evidence="18" id="KW-1185">Reference proteome</keyword>
<evidence type="ECO:0000256" key="9">
    <source>
        <dbReference type="ARBA" id="ARBA00022989"/>
    </source>
</evidence>
<dbReference type="GO" id="GO:0008654">
    <property type="term" value="P:phospholipid biosynthetic process"/>
    <property type="evidence" value="ECO:0007669"/>
    <property type="project" value="UniProtKB-KW"/>
</dbReference>
<comment type="catalytic activity">
    <reaction evidence="1">
        <text>a CDP-1,2-diacyl-sn-glycerol + L-serine = a 1,2-diacyl-sn-glycero-3-phospho-L-serine + CMP + H(+)</text>
        <dbReference type="Rhea" id="RHEA:16913"/>
        <dbReference type="ChEBI" id="CHEBI:15378"/>
        <dbReference type="ChEBI" id="CHEBI:33384"/>
        <dbReference type="ChEBI" id="CHEBI:57262"/>
        <dbReference type="ChEBI" id="CHEBI:58332"/>
        <dbReference type="ChEBI" id="CHEBI:60377"/>
        <dbReference type="EC" id="2.7.8.8"/>
    </reaction>
</comment>
<dbReference type="AlphaFoldDB" id="N6VXK5"/>